<sequence length="89" mass="10322">GYLKYIDKTQGEILSRFWDTGHTNKQLRKNLYRSLSQVISRIGRVISLESGHSLIIEDQGFLHLRNRPLTLEIQDLEKDTIPLHIPPSL</sequence>
<protein>
    <submittedName>
        <fullName evidence="1">Uncharacterized protein</fullName>
    </submittedName>
</protein>
<dbReference type="Proteomes" id="UP000019478">
    <property type="component" value="Unassembled WGS sequence"/>
</dbReference>
<accession>W9XZ46</accession>
<feature type="non-terminal residue" evidence="1">
    <location>
        <position position="89"/>
    </location>
</feature>
<dbReference type="AlphaFoldDB" id="W9XZ46"/>
<organism evidence="1 2">
    <name type="scientific">Capronia epimyces CBS 606.96</name>
    <dbReference type="NCBI Taxonomy" id="1182542"/>
    <lineage>
        <taxon>Eukaryota</taxon>
        <taxon>Fungi</taxon>
        <taxon>Dikarya</taxon>
        <taxon>Ascomycota</taxon>
        <taxon>Pezizomycotina</taxon>
        <taxon>Eurotiomycetes</taxon>
        <taxon>Chaetothyriomycetidae</taxon>
        <taxon>Chaetothyriales</taxon>
        <taxon>Herpotrichiellaceae</taxon>
        <taxon>Capronia</taxon>
    </lineage>
</organism>
<dbReference type="OrthoDB" id="3645574at2759"/>
<feature type="non-terminal residue" evidence="1">
    <location>
        <position position="1"/>
    </location>
</feature>
<reference evidence="1 2" key="1">
    <citation type="submission" date="2013-03" db="EMBL/GenBank/DDBJ databases">
        <title>The Genome Sequence of Capronia epimyces CBS 606.96.</title>
        <authorList>
            <consortium name="The Broad Institute Genomics Platform"/>
            <person name="Cuomo C."/>
            <person name="de Hoog S."/>
            <person name="Gorbushina A."/>
            <person name="Walker B."/>
            <person name="Young S.K."/>
            <person name="Zeng Q."/>
            <person name="Gargeya S."/>
            <person name="Fitzgerald M."/>
            <person name="Haas B."/>
            <person name="Abouelleil A."/>
            <person name="Allen A.W."/>
            <person name="Alvarado L."/>
            <person name="Arachchi H.M."/>
            <person name="Berlin A.M."/>
            <person name="Chapman S.B."/>
            <person name="Gainer-Dewar J."/>
            <person name="Goldberg J."/>
            <person name="Griggs A."/>
            <person name="Gujja S."/>
            <person name="Hansen M."/>
            <person name="Howarth C."/>
            <person name="Imamovic A."/>
            <person name="Ireland A."/>
            <person name="Larimer J."/>
            <person name="McCowan C."/>
            <person name="Murphy C."/>
            <person name="Pearson M."/>
            <person name="Poon T.W."/>
            <person name="Priest M."/>
            <person name="Roberts A."/>
            <person name="Saif S."/>
            <person name="Shea T."/>
            <person name="Sisk P."/>
            <person name="Sykes S."/>
            <person name="Wortman J."/>
            <person name="Nusbaum C."/>
            <person name="Birren B."/>
        </authorList>
    </citation>
    <scope>NUCLEOTIDE SEQUENCE [LARGE SCALE GENOMIC DNA]</scope>
    <source>
        <strain evidence="1 2">CBS 606.96</strain>
    </source>
</reference>
<dbReference type="GeneID" id="19170169"/>
<dbReference type="STRING" id="1182542.W9XZ46"/>
<dbReference type="EMBL" id="AMGY01000005">
    <property type="protein sequence ID" value="EXJ82246.1"/>
    <property type="molecule type" value="Genomic_DNA"/>
</dbReference>
<name>W9XZ46_9EURO</name>
<proteinExistence type="predicted"/>
<evidence type="ECO:0000313" key="2">
    <source>
        <dbReference type="Proteomes" id="UP000019478"/>
    </source>
</evidence>
<dbReference type="RefSeq" id="XP_007734369.1">
    <property type="nucleotide sequence ID" value="XM_007736179.1"/>
</dbReference>
<keyword evidence="2" id="KW-1185">Reference proteome</keyword>
<dbReference type="HOGENOM" id="CLU_2460684_0_0_1"/>
<evidence type="ECO:0000313" key="1">
    <source>
        <dbReference type="EMBL" id="EXJ82246.1"/>
    </source>
</evidence>
<gene>
    <name evidence="1" type="ORF">A1O3_06059</name>
</gene>
<comment type="caution">
    <text evidence="1">The sequence shown here is derived from an EMBL/GenBank/DDBJ whole genome shotgun (WGS) entry which is preliminary data.</text>
</comment>